<evidence type="ECO:0000256" key="1">
    <source>
        <dbReference type="SAM" id="MobiDB-lite"/>
    </source>
</evidence>
<accession>A0A6J7PBB6</accession>
<protein>
    <submittedName>
        <fullName evidence="2">Unannotated protein</fullName>
    </submittedName>
</protein>
<feature type="region of interest" description="Disordered" evidence="1">
    <location>
        <begin position="261"/>
        <end position="312"/>
    </location>
</feature>
<evidence type="ECO:0000313" key="2">
    <source>
        <dbReference type="EMBL" id="CAB5000699.1"/>
    </source>
</evidence>
<gene>
    <name evidence="2" type="ORF">UFOPK3954_01722</name>
</gene>
<name>A0A6J7PBB6_9ZZZZ</name>
<dbReference type="AlphaFoldDB" id="A0A6J7PBB6"/>
<proteinExistence type="predicted"/>
<dbReference type="EMBL" id="CAFBON010000201">
    <property type="protein sequence ID" value="CAB5000699.1"/>
    <property type="molecule type" value="Genomic_DNA"/>
</dbReference>
<reference evidence="2" key="1">
    <citation type="submission" date="2020-05" db="EMBL/GenBank/DDBJ databases">
        <authorList>
            <person name="Chiriac C."/>
            <person name="Salcher M."/>
            <person name="Ghai R."/>
            <person name="Kavagutti S V."/>
        </authorList>
    </citation>
    <scope>NUCLEOTIDE SEQUENCE</scope>
</reference>
<feature type="compositionally biased region" description="Low complexity" evidence="1">
    <location>
        <begin position="290"/>
        <end position="304"/>
    </location>
</feature>
<organism evidence="2">
    <name type="scientific">freshwater metagenome</name>
    <dbReference type="NCBI Taxonomy" id="449393"/>
    <lineage>
        <taxon>unclassified sequences</taxon>
        <taxon>metagenomes</taxon>
        <taxon>ecological metagenomes</taxon>
    </lineage>
</organism>
<sequence>MLVAGSVGTNHRDSRVVADCGDAYIAVAVDGHGVEQVVTGKANEQFAAVDASPRLGAQHAGFHHVPRPEATHEGFGHVDPGAIGRHSDAVGRVERVQHLGDERAVGPSVIQAAAVAVAVAALAVIGEPEPAMAVEHEVVRRTEAVSVDVRVEPRHFASQQVYALDATAGEALWLVTGQVPVPRCDIRVLAPAVVADVRGPVRADRHAVHPATTVRQEFLGAVGQHPREVAVDDLADEQRAVRQGNRPLGELQAGGDKTRIHERDSSTVVGVAPSAGSSGRDRSGNDTTCAANAHSAAAHATATNVVRTPYSP</sequence>